<reference evidence="1" key="2">
    <citation type="journal article" date="2014" name="ISME J.">
        <title>Microbial stratification in low pH oxic and suboxic macroscopic growths along an acid mine drainage.</title>
        <authorList>
            <person name="Mendez-Garcia C."/>
            <person name="Mesa V."/>
            <person name="Sprenger R.R."/>
            <person name="Richter M."/>
            <person name="Diez M.S."/>
            <person name="Solano J."/>
            <person name="Bargiela R."/>
            <person name="Golyshina O.V."/>
            <person name="Manteca A."/>
            <person name="Ramos J.L."/>
            <person name="Gallego J.R."/>
            <person name="Llorente I."/>
            <person name="Martins Dos Santos V.A."/>
            <person name="Jensen O.N."/>
            <person name="Pelaez A.I."/>
            <person name="Sanchez J."/>
            <person name="Ferrer M."/>
        </authorList>
    </citation>
    <scope>NUCLEOTIDE SEQUENCE</scope>
</reference>
<sequence>WVKFCLTAHFRQAETLLRRTQETGRLAEILEEEVKRRGLNERTVAALLDAAYGYRVRNTSYRKAVDVSDAVSSRDLGALANAGLLVAHG</sequence>
<dbReference type="EMBL" id="AUZX01007154">
    <property type="protein sequence ID" value="EQD60650.1"/>
    <property type="molecule type" value="Genomic_DNA"/>
</dbReference>
<organism evidence="1">
    <name type="scientific">mine drainage metagenome</name>
    <dbReference type="NCBI Taxonomy" id="410659"/>
    <lineage>
        <taxon>unclassified sequences</taxon>
        <taxon>metagenomes</taxon>
        <taxon>ecological metagenomes</taxon>
    </lineage>
</organism>
<comment type="caution">
    <text evidence="1">The sequence shown here is derived from an EMBL/GenBank/DDBJ whole genome shotgun (WGS) entry which is preliminary data.</text>
</comment>
<reference evidence="1" key="1">
    <citation type="submission" date="2013-08" db="EMBL/GenBank/DDBJ databases">
        <authorList>
            <person name="Mendez C."/>
            <person name="Richter M."/>
            <person name="Ferrer M."/>
            <person name="Sanchez J."/>
        </authorList>
    </citation>
    <scope>NUCLEOTIDE SEQUENCE</scope>
</reference>
<protein>
    <submittedName>
        <fullName evidence="1">Filamentation induced by cAMP protein Fic</fullName>
    </submittedName>
</protein>
<feature type="non-terminal residue" evidence="1">
    <location>
        <position position="1"/>
    </location>
</feature>
<name>T1C3J4_9ZZZZ</name>
<dbReference type="AlphaFoldDB" id="T1C3J4"/>
<evidence type="ECO:0000313" key="1">
    <source>
        <dbReference type="EMBL" id="EQD60650.1"/>
    </source>
</evidence>
<feature type="non-terminal residue" evidence="1">
    <location>
        <position position="89"/>
    </location>
</feature>
<accession>T1C3J4</accession>
<gene>
    <name evidence="1" type="ORF">B1A_10048</name>
</gene>
<proteinExistence type="predicted"/>